<feature type="transmembrane region" description="Helical" evidence="1">
    <location>
        <begin position="264"/>
        <end position="284"/>
    </location>
</feature>
<organism evidence="2 3">
    <name type="scientific">Corynebacterium aquilae DSM 44791</name>
    <dbReference type="NCBI Taxonomy" id="1431546"/>
    <lineage>
        <taxon>Bacteria</taxon>
        <taxon>Bacillati</taxon>
        <taxon>Actinomycetota</taxon>
        <taxon>Actinomycetes</taxon>
        <taxon>Mycobacteriales</taxon>
        <taxon>Corynebacteriaceae</taxon>
        <taxon>Corynebacterium</taxon>
    </lineage>
</organism>
<sequence>MGSDPTDQWIEAAGHEHFRQRHPALALAQETFIAPLARARRTASFFTTSPGVITLVTVIITVGILAAGLSMAQSSVQRQQQLDMLITNAEPMSYSAHNVYTSLSIANTAATTGFVQAGVEDQLTRARYTEAIKRAGESLAETAAGMSTTQSRSSDEHALALIIDIQQQLNIYVGLVETARANNRAGNPVGAAYLSEASTLMRERILPAASDLFVLTTGEVMTKQSNLSKPQWVPISGLVAALVMLALGQIWLSKKTRRRLNKGFVTATALMFVALMWVGSANYVTWKAGTEGFAEAAAPLNSLTNARIRAEQAHTQETLALVLRQEVGASGNDFGETIRTLNRALDEFEDSSLGSSSQAIGHVYSARSAIDKWVTAHEQLVKLLAAGKYQEALPAATGLGEGSENSSAAAFHDLDENLATLIADARASLRAYIRDGVTAARAVPAVVLILSFVSVVALWLGIRPRLQEYL</sequence>
<dbReference type="AlphaFoldDB" id="A0A1L7CI78"/>
<feature type="transmembrane region" description="Helical" evidence="1">
    <location>
        <begin position="52"/>
        <end position="72"/>
    </location>
</feature>
<dbReference type="Proteomes" id="UP000185478">
    <property type="component" value="Chromosome"/>
</dbReference>
<accession>A0A1L7CI78</accession>
<feature type="transmembrane region" description="Helical" evidence="1">
    <location>
        <begin position="232"/>
        <end position="252"/>
    </location>
</feature>
<name>A0A1L7CI78_9CORY</name>
<dbReference type="STRING" id="1431546.CAQU_11260"/>
<keyword evidence="1" id="KW-1133">Transmembrane helix</keyword>
<evidence type="ECO:0008006" key="4">
    <source>
        <dbReference type="Google" id="ProtNLM"/>
    </source>
</evidence>
<reference evidence="2 3" key="1">
    <citation type="submission" date="2014-08" db="EMBL/GenBank/DDBJ databases">
        <title>Complete genome sequence of Corynebacterium aquilae S-613T(T) (=DSM 44791(T)), isolated from the choana of a healthy golden eagle.</title>
        <authorList>
            <person name="Ruckert C."/>
            <person name="Albersmeier A."/>
            <person name="Winkler A."/>
            <person name="Kalinowski J."/>
        </authorList>
    </citation>
    <scope>NUCLEOTIDE SEQUENCE [LARGE SCALE GENOMIC DNA]</scope>
    <source>
        <strain evidence="2 3">S-613</strain>
    </source>
</reference>
<evidence type="ECO:0000313" key="2">
    <source>
        <dbReference type="EMBL" id="APT85528.1"/>
    </source>
</evidence>
<proteinExistence type="predicted"/>
<keyword evidence="3" id="KW-1185">Reference proteome</keyword>
<keyword evidence="1" id="KW-0812">Transmembrane</keyword>
<protein>
    <recommendedName>
        <fullName evidence="4">Chemotaxis methyl-accepting receptor HlyB-like 4HB MCP domain-containing protein</fullName>
    </recommendedName>
</protein>
<evidence type="ECO:0000313" key="3">
    <source>
        <dbReference type="Proteomes" id="UP000185478"/>
    </source>
</evidence>
<dbReference type="EMBL" id="CP009245">
    <property type="protein sequence ID" value="APT85528.1"/>
    <property type="molecule type" value="Genomic_DNA"/>
</dbReference>
<keyword evidence="1" id="KW-0472">Membrane</keyword>
<gene>
    <name evidence="2" type="ORF">CAQU_11260</name>
</gene>
<dbReference type="KEGG" id="caqu:CAQU_11260"/>
<feature type="transmembrane region" description="Helical" evidence="1">
    <location>
        <begin position="442"/>
        <end position="462"/>
    </location>
</feature>
<evidence type="ECO:0000256" key="1">
    <source>
        <dbReference type="SAM" id="Phobius"/>
    </source>
</evidence>